<evidence type="ECO:0000313" key="3">
    <source>
        <dbReference type="EMBL" id="KAA2211923.1"/>
    </source>
</evidence>
<feature type="transmembrane region" description="Helical" evidence="2">
    <location>
        <begin position="59"/>
        <end position="79"/>
    </location>
</feature>
<reference evidence="3 4" key="1">
    <citation type="journal article" date="2015" name="Int. J. Syst. Evol. Microbiol.">
        <title>Roseomonas oryzae sp. nov., isolated from paddy rhizosphere soil.</title>
        <authorList>
            <person name="Ramaprasad E.V."/>
            <person name="Sasikala Ch."/>
            <person name="Ramana Ch.V."/>
        </authorList>
    </citation>
    <scope>NUCLEOTIDE SEQUENCE [LARGE SCALE GENOMIC DNA]</scope>
    <source>
        <strain evidence="3 4">KCTC 42542</strain>
    </source>
</reference>
<keyword evidence="4" id="KW-1185">Reference proteome</keyword>
<evidence type="ECO:0000256" key="2">
    <source>
        <dbReference type="SAM" id="Phobius"/>
    </source>
</evidence>
<dbReference type="AlphaFoldDB" id="A0A5B2TCX0"/>
<proteinExistence type="predicted"/>
<dbReference type="Proteomes" id="UP000322110">
    <property type="component" value="Unassembled WGS sequence"/>
</dbReference>
<protein>
    <submittedName>
        <fullName evidence="3">Uncharacterized protein</fullName>
    </submittedName>
</protein>
<dbReference type="OrthoDB" id="9975779at2"/>
<dbReference type="EMBL" id="VUKA01000013">
    <property type="protein sequence ID" value="KAA2211923.1"/>
    <property type="molecule type" value="Genomic_DNA"/>
</dbReference>
<accession>A0A5B2TCX0</accession>
<evidence type="ECO:0000256" key="1">
    <source>
        <dbReference type="SAM" id="MobiDB-lite"/>
    </source>
</evidence>
<name>A0A5B2TCX0_9PROT</name>
<sequence>MSAASIGPKAHTPLPQNEAMQDTLPSGMARHGWLSAREDLITRWGNSLQNSRPSPAKGILIGLALSALIWAAIIGFLLAL</sequence>
<dbReference type="RefSeq" id="WP_149813504.1">
    <property type="nucleotide sequence ID" value="NZ_VUKA01000013.1"/>
</dbReference>
<keyword evidence="2" id="KW-0812">Transmembrane</keyword>
<keyword evidence="2" id="KW-0472">Membrane</keyword>
<feature type="compositionally biased region" description="Polar residues" evidence="1">
    <location>
        <begin position="14"/>
        <end position="23"/>
    </location>
</feature>
<feature type="region of interest" description="Disordered" evidence="1">
    <location>
        <begin position="1"/>
        <end position="23"/>
    </location>
</feature>
<gene>
    <name evidence="3" type="ORF">F0Q34_17280</name>
</gene>
<evidence type="ECO:0000313" key="4">
    <source>
        <dbReference type="Proteomes" id="UP000322110"/>
    </source>
</evidence>
<organism evidence="3 4">
    <name type="scientific">Teichococcus oryzae</name>
    <dbReference type="NCBI Taxonomy" id="1608942"/>
    <lineage>
        <taxon>Bacteria</taxon>
        <taxon>Pseudomonadati</taxon>
        <taxon>Pseudomonadota</taxon>
        <taxon>Alphaproteobacteria</taxon>
        <taxon>Acetobacterales</taxon>
        <taxon>Roseomonadaceae</taxon>
        <taxon>Roseomonas</taxon>
    </lineage>
</organism>
<keyword evidence="2" id="KW-1133">Transmembrane helix</keyword>
<comment type="caution">
    <text evidence="3">The sequence shown here is derived from an EMBL/GenBank/DDBJ whole genome shotgun (WGS) entry which is preliminary data.</text>
</comment>